<evidence type="ECO:0000256" key="4">
    <source>
        <dbReference type="ARBA" id="ARBA00022723"/>
    </source>
</evidence>
<evidence type="ECO:0000259" key="10">
    <source>
        <dbReference type="PROSITE" id="PS51379"/>
    </source>
</evidence>
<evidence type="ECO:0000256" key="2">
    <source>
        <dbReference type="ARBA" id="ARBA00022448"/>
    </source>
</evidence>
<evidence type="ECO:0000313" key="12">
    <source>
        <dbReference type="Proteomes" id="UP000736328"/>
    </source>
</evidence>
<dbReference type="Pfam" id="PF01012">
    <property type="entry name" value="ETF"/>
    <property type="match status" value="1"/>
</dbReference>
<feature type="binding site" evidence="9">
    <location>
        <position position="362"/>
    </location>
    <ligand>
        <name>FAD</name>
        <dbReference type="ChEBI" id="CHEBI:57692"/>
    </ligand>
</feature>
<dbReference type="GO" id="GO:0009055">
    <property type="term" value="F:electron transfer activity"/>
    <property type="evidence" value="ECO:0007669"/>
    <property type="project" value="InterPro"/>
</dbReference>
<dbReference type="Gene3D" id="3.40.50.620">
    <property type="entry name" value="HUPs"/>
    <property type="match status" value="1"/>
</dbReference>
<dbReference type="PANTHER" id="PTHR43153">
    <property type="entry name" value="ELECTRON TRANSFER FLAVOPROTEIN ALPHA"/>
    <property type="match status" value="1"/>
</dbReference>
<keyword evidence="5 9" id="KW-0274">FAD</keyword>
<accession>A0A933MK80</accession>
<feature type="binding site" evidence="9">
    <location>
        <begin position="310"/>
        <end position="311"/>
    </location>
    <ligand>
        <name>FAD</name>
        <dbReference type="ChEBI" id="CHEBI:57692"/>
    </ligand>
</feature>
<dbReference type="Gene3D" id="3.40.50.1220">
    <property type="entry name" value="TPP-binding domain"/>
    <property type="match status" value="1"/>
</dbReference>
<evidence type="ECO:0000256" key="3">
    <source>
        <dbReference type="ARBA" id="ARBA00022630"/>
    </source>
</evidence>
<dbReference type="Gene3D" id="3.30.70.20">
    <property type="match status" value="1"/>
</dbReference>
<dbReference type="InterPro" id="IPR017896">
    <property type="entry name" value="4Fe4S_Fe-S-bd"/>
</dbReference>
<reference evidence="11" key="1">
    <citation type="submission" date="2020-07" db="EMBL/GenBank/DDBJ databases">
        <title>Huge and variable diversity of episymbiotic CPR bacteria and DPANN archaea in groundwater ecosystems.</title>
        <authorList>
            <person name="He C.Y."/>
            <person name="Keren R."/>
            <person name="Whittaker M."/>
            <person name="Farag I.F."/>
            <person name="Doudna J."/>
            <person name="Cate J.H.D."/>
            <person name="Banfield J.F."/>
        </authorList>
    </citation>
    <scope>NUCLEOTIDE SEQUENCE</scope>
    <source>
        <strain evidence="11">NC_groundwater_1520_Pr4_B-0.1um_53_5</strain>
    </source>
</reference>
<dbReference type="EMBL" id="JACQXR010000125">
    <property type="protein sequence ID" value="MBI4727429.1"/>
    <property type="molecule type" value="Genomic_DNA"/>
</dbReference>
<evidence type="ECO:0000256" key="9">
    <source>
        <dbReference type="PIRSR" id="PIRSR000089-1"/>
    </source>
</evidence>
<dbReference type="InterPro" id="IPR014731">
    <property type="entry name" value="ETF_asu_C"/>
</dbReference>
<dbReference type="GO" id="GO:0046872">
    <property type="term" value="F:metal ion binding"/>
    <property type="evidence" value="ECO:0007669"/>
    <property type="project" value="UniProtKB-KW"/>
</dbReference>
<comment type="cofactor">
    <cofactor evidence="9">
        <name>FAD</name>
        <dbReference type="ChEBI" id="CHEBI:57692"/>
    </cofactor>
    <text evidence="9">Binds 1 FAD per dimer.</text>
</comment>
<dbReference type="CDD" id="cd01715">
    <property type="entry name" value="ETF_alpha"/>
    <property type="match status" value="1"/>
</dbReference>
<dbReference type="InterPro" id="IPR001308">
    <property type="entry name" value="ETF_a/FixB"/>
</dbReference>
<dbReference type="SUPFAM" id="SSF52402">
    <property type="entry name" value="Adenine nucleotide alpha hydrolases-like"/>
    <property type="match status" value="1"/>
</dbReference>
<evidence type="ECO:0000313" key="11">
    <source>
        <dbReference type="EMBL" id="MBI4727429.1"/>
    </source>
</evidence>
<evidence type="ECO:0000256" key="1">
    <source>
        <dbReference type="ARBA" id="ARBA00005817"/>
    </source>
</evidence>
<dbReference type="InterPro" id="IPR014729">
    <property type="entry name" value="Rossmann-like_a/b/a_fold"/>
</dbReference>
<dbReference type="AlphaFoldDB" id="A0A933MK80"/>
<dbReference type="SUPFAM" id="SSF54862">
    <property type="entry name" value="4Fe-4S ferredoxins"/>
    <property type="match status" value="1"/>
</dbReference>
<keyword evidence="8" id="KW-0411">Iron-sulfur</keyword>
<keyword evidence="6" id="KW-0249">Electron transport</keyword>
<protein>
    <submittedName>
        <fullName evidence="11">Electron transfer flavoprotein subunit alpha</fullName>
    </submittedName>
</protein>
<evidence type="ECO:0000256" key="8">
    <source>
        <dbReference type="ARBA" id="ARBA00023014"/>
    </source>
</evidence>
<dbReference type="InterPro" id="IPR033947">
    <property type="entry name" value="ETF_alpha_N"/>
</dbReference>
<keyword evidence="4" id="KW-0479">Metal-binding</keyword>
<feature type="binding site" evidence="9">
    <location>
        <begin position="341"/>
        <end position="348"/>
    </location>
    <ligand>
        <name>FAD</name>
        <dbReference type="ChEBI" id="CHEBI:57692"/>
    </ligand>
</feature>
<keyword evidence="3" id="KW-0285">Flavoprotein</keyword>
<dbReference type="SUPFAM" id="SSF52467">
    <property type="entry name" value="DHS-like NAD/FAD-binding domain"/>
    <property type="match status" value="1"/>
</dbReference>
<comment type="similarity">
    <text evidence="1">Belongs to the ETF alpha-subunit/FixB family.</text>
</comment>
<comment type="caution">
    <text evidence="11">The sequence shown here is derived from an EMBL/GenBank/DDBJ whole genome shotgun (WGS) entry which is preliminary data.</text>
</comment>
<dbReference type="GO" id="GO:0050660">
    <property type="term" value="F:flavin adenine dinucleotide binding"/>
    <property type="evidence" value="ECO:0007669"/>
    <property type="project" value="InterPro"/>
</dbReference>
<dbReference type="Proteomes" id="UP000736328">
    <property type="component" value="Unassembled WGS sequence"/>
</dbReference>
<evidence type="ECO:0000256" key="7">
    <source>
        <dbReference type="ARBA" id="ARBA00023004"/>
    </source>
</evidence>
<name>A0A933MK80_UNCT6</name>
<dbReference type="InterPro" id="IPR029035">
    <property type="entry name" value="DHS-like_NAD/FAD-binding_dom"/>
</dbReference>
<evidence type="ECO:0000256" key="6">
    <source>
        <dbReference type="ARBA" id="ARBA00022982"/>
    </source>
</evidence>
<dbReference type="Pfam" id="PF00766">
    <property type="entry name" value="ETF_alpha"/>
    <property type="match status" value="1"/>
</dbReference>
<evidence type="ECO:0000256" key="5">
    <source>
        <dbReference type="ARBA" id="ARBA00022827"/>
    </source>
</evidence>
<dbReference type="PANTHER" id="PTHR43153:SF1">
    <property type="entry name" value="ELECTRON TRANSFER FLAVOPROTEIN SUBUNIT ALPHA, MITOCHONDRIAL"/>
    <property type="match status" value="1"/>
</dbReference>
<dbReference type="GO" id="GO:0051536">
    <property type="term" value="F:iron-sulfur cluster binding"/>
    <property type="evidence" value="ECO:0007669"/>
    <property type="project" value="UniProtKB-KW"/>
</dbReference>
<dbReference type="PIRSF" id="PIRSF000089">
    <property type="entry name" value="Electra_flavoP_a"/>
    <property type="match status" value="1"/>
</dbReference>
<dbReference type="InterPro" id="IPR018206">
    <property type="entry name" value="ETF_asu_C_CS"/>
</dbReference>
<keyword evidence="2" id="KW-0813">Transport</keyword>
<dbReference type="FunFam" id="3.40.50.1220:FF:000001">
    <property type="entry name" value="Electron transfer flavoprotein, alpha subunit"/>
    <property type="match status" value="1"/>
</dbReference>
<keyword evidence="7" id="KW-0408">Iron</keyword>
<feature type="binding site" evidence="9">
    <location>
        <position position="285"/>
    </location>
    <ligand>
        <name>FAD</name>
        <dbReference type="ChEBI" id="CHEBI:57692"/>
    </ligand>
</feature>
<dbReference type="SMART" id="SM00893">
    <property type="entry name" value="ETF"/>
    <property type="match status" value="1"/>
</dbReference>
<sequence length="395" mass="42002">MSDIEIIQDKCVGCGACLPSCPYGAISLKDNLAVIDDKCTLCGACVSSCGFDAILLRQDKVEKDDISGYRGVWIFAEQKAGAVQSVAYELLGEGRKLADTLGAELSAVILGKDIDQACRELVARGADQVYAVSHSLLENFCDEPYAAILADLINQHKPEIVLCGASTIGRALIPRVAIKVHTGLTADCTALTIDEEKRIMLQTRPAFGGNIMATIICPNHRPQMATVRHKVMKEAVSGSTRKGKIVKVSYDQKMPASRTSVVKVVEEITSMVKLTEADIIVSGGRGMKAPENFKLIEALAKSLGGAVGASRAAVDAGWIPYSHQVGQTGKTVAPKLYIACGISGAIQHLVGMQSADCIIAVNKDPDAPIFKVSNFGIVGDVFEVLPALTKKLQET</sequence>
<dbReference type="PROSITE" id="PS51379">
    <property type="entry name" value="4FE4S_FER_2"/>
    <property type="match status" value="2"/>
</dbReference>
<proteinExistence type="inferred from homology"/>
<organism evidence="11 12">
    <name type="scientific">candidate division TA06 bacterium</name>
    <dbReference type="NCBI Taxonomy" id="2250710"/>
    <lineage>
        <taxon>Bacteria</taxon>
        <taxon>Bacteria division TA06</taxon>
    </lineage>
</organism>
<feature type="domain" description="4Fe-4S ferredoxin-type" evidence="10">
    <location>
        <begin position="2"/>
        <end position="31"/>
    </location>
</feature>
<gene>
    <name evidence="11" type="ORF">HY768_09480</name>
</gene>
<feature type="binding site" evidence="9">
    <location>
        <begin position="324"/>
        <end position="328"/>
    </location>
    <ligand>
        <name>FAD</name>
        <dbReference type="ChEBI" id="CHEBI:57692"/>
    </ligand>
</feature>
<dbReference type="InterPro" id="IPR014730">
    <property type="entry name" value="ETF_a/b_N"/>
</dbReference>
<dbReference type="PROSITE" id="PS00198">
    <property type="entry name" value="4FE4S_FER_1"/>
    <property type="match status" value="2"/>
</dbReference>
<feature type="domain" description="4Fe-4S ferredoxin-type" evidence="10">
    <location>
        <begin position="32"/>
        <end position="59"/>
    </location>
</feature>
<dbReference type="GO" id="GO:0033539">
    <property type="term" value="P:fatty acid beta-oxidation using acyl-CoA dehydrogenase"/>
    <property type="evidence" value="ECO:0007669"/>
    <property type="project" value="TreeGrafter"/>
</dbReference>
<dbReference type="PROSITE" id="PS00696">
    <property type="entry name" value="ETF_ALPHA"/>
    <property type="match status" value="1"/>
</dbReference>
<dbReference type="Pfam" id="PF12838">
    <property type="entry name" value="Fer4_7"/>
    <property type="match status" value="1"/>
</dbReference>
<dbReference type="InterPro" id="IPR017900">
    <property type="entry name" value="4Fe4S_Fe_S_CS"/>
</dbReference>